<dbReference type="PANTHER" id="PTHR13847:SF289">
    <property type="entry name" value="GLYCINE OXIDASE"/>
    <property type="match status" value="1"/>
</dbReference>
<dbReference type="EMBL" id="JBHSBV010000003">
    <property type="protein sequence ID" value="MFC4201510.1"/>
    <property type="molecule type" value="Genomic_DNA"/>
</dbReference>
<keyword evidence="1 3" id="KW-0560">Oxidoreductase</keyword>
<dbReference type="PANTHER" id="PTHR13847">
    <property type="entry name" value="SARCOSINE DEHYDROGENASE-RELATED"/>
    <property type="match status" value="1"/>
</dbReference>
<dbReference type="Pfam" id="PF01266">
    <property type="entry name" value="DAO"/>
    <property type="match status" value="1"/>
</dbReference>
<comment type="caution">
    <text evidence="3">The sequence shown here is derived from an EMBL/GenBank/DDBJ whole genome shotgun (WGS) entry which is preliminary data.</text>
</comment>
<organism evidence="3 4">
    <name type="scientific">Candidimonas humi</name>
    <dbReference type="NCBI Taxonomy" id="683355"/>
    <lineage>
        <taxon>Bacteria</taxon>
        <taxon>Pseudomonadati</taxon>
        <taxon>Pseudomonadota</taxon>
        <taxon>Betaproteobacteria</taxon>
        <taxon>Burkholderiales</taxon>
        <taxon>Alcaligenaceae</taxon>
        <taxon>Candidimonas</taxon>
    </lineage>
</organism>
<evidence type="ECO:0000256" key="1">
    <source>
        <dbReference type="ARBA" id="ARBA00023002"/>
    </source>
</evidence>
<feature type="domain" description="FAD dependent oxidoreductase" evidence="2">
    <location>
        <begin position="7"/>
        <end position="396"/>
    </location>
</feature>
<name>A0ABV8NX48_9BURK</name>
<keyword evidence="4" id="KW-1185">Reference proteome</keyword>
<dbReference type="EC" id="1.-.-.-" evidence="3"/>
<evidence type="ECO:0000313" key="4">
    <source>
        <dbReference type="Proteomes" id="UP001595848"/>
    </source>
</evidence>
<protein>
    <submittedName>
        <fullName evidence="3">NAD(P)/FAD-dependent oxidoreductase</fullName>
        <ecNumber evidence="3">1.-.-.-</ecNumber>
    </submittedName>
</protein>
<sequence>MKAGSDRIAVIGAGIVGVCIAHELRKRGRDVVLVDRDAPGNACSFGNSGAISEGSVVPLAMPGVLKSVPGMLCDPEGPLYLPPGYLPQALPWLARFALASRRTAALDAAARLAAVHRDALQLHLDLAREVGAPELILRRGHLYLYPDEAALAKDMAGWRLREQYGFRAERLDRGGILALEPGIAERYRVGMFLADHATVANPWRYVQAIFQHYLALGGAYRRAEVRGLAPDSSGWRIDCADAAAGDTAGQVVVAAGAWSRKLLDPLGVSLPLESQRGYHVQFEGGAEVSRTVVLADRKVFITPMETGLRVGGTVDIGGLSAAPNPRRSQALLRIALSAFPSLSGRRYSTWMGHRPCMPDSVPRIGPAPGRPGLWLAVGHGHLGLTDSAGTARSIAEGMLSGTPLN</sequence>
<reference evidence="4" key="1">
    <citation type="journal article" date="2019" name="Int. J. Syst. Evol. Microbiol.">
        <title>The Global Catalogue of Microorganisms (GCM) 10K type strain sequencing project: providing services to taxonomists for standard genome sequencing and annotation.</title>
        <authorList>
            <consortium name="The Broad Institute Genomics Platform"/>
            <consortium name="The Broad Institute Genome Sequencing Center for Infectious Disease"/>
            <person name="Wu L."/>
            <person name="Ma J."/>
        </authorList>
    </citation>
    <scope>NUCLEOTIDE SEQUENCE [LARGE SCALE GENOMIC DNA]</scope>
    <source>
        <strain evidence="4">LMG 24813</strain>
    </source>
</reference>
<proteinExistence type="predicted"/>
<dbReference type="Proteomes" id="UP001595848">
    <property type="component" value="Unassembled WGS sequence"/>
</dbReference>
<accession>A0ABV8NX48</accession>
<gene>
    <name evidence="3" type="ORF">ACFOY1_11145</name>
</gene>
<evidence type="ECO:0000313" key="3">
    <source>
        <dbReference type="EMBL" id="MFC4201510.1"/>
    </source>
</evidence>
<evidence type="ECO:0000259" key="2">
    <source>
        <dbReference type="Pfam" id="PF01266"/>
    </source>
</evidence>
<dbReference type="InterPro" id="IPR006076">
    <property type="entry name" value="FAD-dep_OxRdtase"/>
</dbReference>
<dbReference type="RefSeq" id="WP_217963136.1">
    <property type="nucleotide sequence ID" value="NZ_JAHTBN010000002.1"/>
</dbReference>
<dbReference type="GO" id="GO:0016491">
    <property type="term" value="F:oxidoreductase activity"/>
    <property type="evidence" value="ECO:0007669"/>
    <property type="project" value="UniProtKB-KW"/>
</dbReference>